<dbReference type="EMBL" id="JBBNAG010000012">
    <property type="protein sequence ID" value="KAK9088594.1"/>
    <property type="molecule type" value="Genomic_DNA"/>
</dbReference>
<gene>
    <name evidence="2" type="ORF">Scep_027676</name>
</gene>
<feature type="compositionally biased region" description="Gly residues" evidence="1">
    <location>
        <begin position="49"/>
        <end position="66"/>
    </location>
</feature>
<accession>A0AAP0E8H6</accession>
<feature type="region of interest" description="Disordered" evidence="1">
    <location>
        <begin position="121"/>
        <end position="145"/>
    </location>
</feature>
<organism evidence="2 3">
    <name type="scientific">Stephania cephalantha</name>
    <dbReference type="NCBI Taxonomy" id="152367"/>
    <lineage>
        <taxon>Eukaryota</taxon>
        <taxon>Viridiplantae</taxon>
        <taxon>Streptophyta</taxon>
        <taxon>Embryophyta</taxon>
        <taxon>Tracheophyta</taxon>
        <taxon>Spermatophyta</taxon>
        <taxon>Magnoliopsida</taxon>
        <taxon>Ranunculales</taxon>
        <taxon>Menispermaceae</taxon>
        <taxon>Menispermoideae</taxon>
        <taxon>Cissampelideae</taxon>
        <taxon>Stephania</taxon>
    </lineage>
</organism>
<name>A0AAP0E8H6_9MAGN</name>
<protein>
    <submittedName>
        <fullName evidence="2">Uncharacterized protein</fullName>
    </submittedName>
</protein>
<comment type="caution">
    <text evidence="2">The sequence shown here is derived from an EMBL/GenBank/DDBJ whole genome shotgun (WGS) entry which is preliminary data.</text>
</comment>
<keyword evidence="3" id="KW-1185">Reference proteome</keyword>
<evidence type="ECO:0000313" key="3">
    <source>
        <dbReference type="Proteomes" id="UP001419268"/>
    </source>
</evidence>
<dbReference type="AlphaFoldDB" id="A0AAP0E8H6"/>
<proteinExistence type="predicted"/>
<dbReference type="Proteomes" id="UP001419268">
    <property type="component" value="Unassembled WGS sequence"/>
</dbReference>
<evidence type="ECO:0000256" key="1">
    <source>
        <dbReference type="SAM" id="MobiDB-lite"/>
    </source>
</evidence>
<evidence type="ECO:0000313" key="2">
    <source>
        <dbReference type="EMBL" id="KAK9088594.1"/>
    </source>
</evidence>
<reference evidence="2 3" key="1">
    <citation type="submission" date="2024-01" db="EMBL/GenBank/DDBJ databases">
        <title>Genome assemblies of Stephania.</title>
        <authorList>
            <person name="Yang L."/>
        </authorList>
    </citation>
    <scope>NUCLEOTIDE SEQUENCE [LARGE SCALE GENOMIC DNA]</scope>
    <source>
        <strain evidence="2">JXDWG</strain>
        <tissue evidence="2">Leaf</tissue>
    </source>
</reference>
<feature type="region of interest" description="Disordered" evidence="1">
    <location>
        <begin position="44"/>
        <end position="96"/>
    </location>
</feature>
<sequence length="145" mass="15832">MYGDVSVPKDREVYLGHGMKLTWYQRTERTERWRIRWWRSGCTARARSSGGGDGSSSGSGVSGRSGGSADQVGAAERPRAGAGGRAHCPRARAIRGGWERQRRNLADLVVAAEQPRAKARAGATETIMKRSSTRESTDLKLGTWL</sequence>